<gene>
    <name evidence="5" type="ORF">QVD17_05852</name>
</gene>
<accession>A0AAD8PBT0</accession>
<organism evidence="5 6">
    <name type="scientific">Tagetes erecta</name>
    <name type="common">African marigold</name>
    <dbReference type="NCBI Taxonomy" id="13708"/>
    <lineage>
        <taxon>Eukaryota</taxon>
        <taxon>Viridiplantae</taxon>
        <taxon>Streptophyta</taxon>
        <taxon>Embryophyta</taxon>
        <taxon>Tracheophyta</taxon>
        <taxon>Spermatophyta</taxon>
        <taxon>Magnoliopsida</taxon>
        <taxon>eudicotyledons</taxon>
        <taxon>Gunneridae</taxon>
        <taxon>Pentapetalae</taxon>
        <taxon>asterids</taxon>
        <taxon>campanulids</taxon>
        <taxon>Asterales</taxon>
        <taxon>Asteraceae</taxon>
        <taxon>Asteroideae</taxon>
        <taxon>Heliantheae alliance</taxon>
        <taxon>Tageteae</taxon>
        <taxon>Tagetes</taxon>
    </lineage>
</organism>
<reference evidence="5" key="1">
    <citation type="journal article" date="2023" name="bioRxiv">
        <title>Improved chromosome-level genome assembly for marigold (Tagetes erecta).</title>
        <authorList>
            <person name="Jiang F."/>
            <person name="Yuan L."/>
            <person name="Wang S."/>
            <person name="Wang H."/>
            <person name="Xu D."/>
            <person name="Wang A."/>
            <person name="Fan W."/>
        </authorList>
    </citation>
    <scope>NUCLEOTIDE SEQUENCE</scope>
    <source>
        <strain evidence="5">WSJ</strain>
        <tissue evidence="5">Leaf</tissue>
    </source>
</reference>
<name>A0AAD8PBT0_TARER</name>
<sequence>MVAVTEAYTTITTTTFEDNTSSGSDCYQRIMGQEMLSHCGMYLMKNVQGGGSQMMPRGEEEDHMQLCCMQLRNVGKDCMCEGLKMMMNQMPAVMKGQMMSMAQKLPTQCNLSSQPCQMRAVWF</sequence>
<evidence type="ECO:0000313" key="6">
    <source>
        <dbReference type="Proteomes" id="UP001229421"/>
    </source>
</evidence>
<feature type="domain" description="Bifunctional inhibitor/plant lipid transfer protein/seed storage helical" evidence="4">
    <location>
        <begin position="39"/>
        <end position="116"/>
    </location>
</feature>
<dbReference type="PANTHER" id="PTHR35496">
    <property type="entry name" value="2S SEED STORAGE PROTEIN 1-RELATED"/>
    <property type="match status" value="1"/>
</dbReference>
<evidence type="ECO:0000256" key="1">
    <source>
        <dbReference type="ARBA" id="ARBA00008262"/>
    </source>
</evidence>
<dbReference type="Gene3D" id="1.10.110.10">
    <property type="entry name" value="Plant lipid-transfer and hydrophobic proteins"/>
    <property type="match status" value="1"/>
</dbReference>
<proteinExistence type="inferred from homology"/>
<keyword evidence="6" id="KW-1185">Reference proteome</keyword>
<dbReference type="InterPro" id="IPR036312">
    <property type="entry name" value="Bifun_inhib/LTP/seed_sf"/>
</dbReference>
<dbReference type="SMART" id="SM00499">
    <property type="entry name" value="AAI"/>
    <property type="match status" value="1"/>
</dbReference>
<dbReference type="CDD" id="cd00261">
    <property type="entry name" value="AAI_SS"/>
    <property type="match status" value="1"/>
</dbReference>
<dbReference type="PANTHER" id="PTHR35496:SF4">
    <property type="entry name" value="2S SULFUR-RICH SEED STORAGE PROTEIN 2-LIKE"/>
    <property type="match status" value="1"/>
</dbReference>
<dbReference type="SUPFAM" id="SSF47699">
    <property type="entry name" value="Bifunctional inhibitor/lipid-transfer protein/seed storage 2S albumin"/>
    <property type="match status" value="1"/>
</dbReference>
<dbReference type="EMBL" id="JAUHHV010000001">
    <property type="protein sequence ID" value="KAK1440027.1"/>
    <property type="molecule type" value="Genomic_DNA"/>
</dbReference>
<dbReference type="InterPro" id="IPR000617">
    <property type="entry name" value="Napin/2SS/CON"/>
</dbReference>
<evidence type="ECO:0000313" key="5">
    <source>
        <dbReference type="EMBL" id="KAK1440027.1"/>
    </source>
</evidence>
<evidence type="ECO:0000256" key="3">
    <source>
        <dbReference type="ARBA" id="ARBA00023129"/>
    </source>
</evidence>
<comment type="similarity">
    <text evidence="1">Belongs to the 2S seed storage albumins family.</text>
</comment>
<dbReference type="InterPro" id="IPR016140">
    <property type="entry name" value="Bifunc_inhib/LTP/seed_store"/>
</dbReference>
<evidence type="ECO:0000256" key="2">
    <source>
        <dbReference type="ARBA" id="ARBA00022761"/>
    </source>
</evidence>
<dbReference type="AlphaFoldDB" id="A0AAD8PBT0"/>
<keyword evidence="2" id="KW-0758">Storage protein</keyword>
<evidence type="ECO:0000259" key="4">
    <source>
        <dbReference type="SMART" id="SM00499"/>
    </source>
</evidence>
<comment type="caution">
    <text evidence="5">The sequence shown here is derived from an EMBL/GenBank/DDBJ whole genome shotgun (WGS) entry which is preliminary data.</text>
</comment>
<dbReference type="Proteomes" id="UP001229421">
    <property type="component" value="Unassembled WGS sequence"/>
</dbReference>
<protein>
    <recommendedName>
        <fullName evidence="4">Bifunctional inhibitor/plant lipid transfer protein/seed storage helical domain-containing protein</fullName>
    </recommendedName>
</protein>
<dbReference type="GO" id="GO:0045735">
    <property type="term" value="F:nutrient reservoir activity"/>
    <property type="evidence" value="ECO:0007669"/>
    <property type="project" value="UniProtKB-KW"/>
</dbReference>
<keyword evidence="3" id="KW-0708">Seed storage protein</keyword>
<dbReference type="Pfam" id="PF00234">
    <property type="entry name" value="Tryp_alpha_amyl"/>
    <property type="match status" value="1"/>
</dbReference>